<gene>
    <name evidence="1" type="ORF">HQN85_15485</name>
</gene>
<dbReference type="Proteomes" id="UP000762110">
    <property type="component" value="Unassembled WGS sequence"/>
</dbReference>
<dbReference type="RefSeq" id="WP_173273960.1">
    <property type="nucleotide sequence ID" value="NZ_JABMKV010000005.1"/>
</dbReference>
<comment type="caution">
    <text evidence="1">The sequence shown here is derived from an EMBL/GenBank/DDBJ whole genome shotgun (WGS) entry which is preliminary data.</text>
</comment>
<keyword evidence="2" id="KW-1185">Reference proteome</keyword>
<protein>
    <submittedName>
        <fullName evidence="1">Uncharacterized protein</fullName>
    </submittedName>
</protein>
<sequence length="74" mass="8391">MESFEIQLIDKTYTIEPQENGTFRVMDGEQKIGVVYPEVGNFDVEWKTMDDMGSDFAGQIGELISEHQMGNSNL</sequence>
<proteinExistence type="predicted"/>
<dbReference type="EMBL" id="JABMKV010000005">
    <property type="protein sequence ID" value="NQX33139.1"/>
    <property type="molecule type" value="Genomic_DNA"/>
</dbReference>
<name>A0ABX2DJ31_9SPHI</name>
<accession>A0ABX2DJ31</accession>
<evidence type="ECO:0000313" key="1">
    <source>
        <dbReference type="EMBL" id="NQX33139.1"/>
    </source>
</evidence>
<organism evidence="1 2">
    <name type="scientific">Pedobacter boryungensis</name>
    <dbReference type="NCBI Taxonomy" id="869962"/>
    <lineage>
        <taxon>Bacteria</taxon>
        <taxon>Pseudomonadati</taxon>
        <taxon>Bacteroidota</taxon>
        <taxon>Sphingobacteriia</taxon>
        <taxon>Sphingobacteriales</taxon>
        <taxon>Sphingobacteriaceae</taxon>
        <taxon>Pedobacter</taxon>
    </lineage>
</organism>
<evidence type="ECO:0000313" key="2">
    <source>
        <dbReference type="Proteomes" id="UP000762110"/>
    </source>
</evidence>
<reference evidence="1 2" key="1">
    <citation type="submission" date="2020-05" db="EMBL/GenBank/DDBJ databases">
        <title>Description of Pedobacter foliorum sp. nov.</title>
        <authorList>
            <person name="Qi S."/>
            <person name="Carlier A."/>
            <person name="Cnockaert M."/>
            <person name="Vandamme P."/>
        </authorList>
    </citation>
    <scope>NUCLEOTIDE SEQUENCE [LARGE SCALE GENOMIC DNA]</scope>
    <source>
        <strain evidence="1 2">LMG 31300</strain>
    </source>
</reference>